<comment type="caution">
    <text evidence="2">The sequence shown here is derived from an EMBL/GenBank/DDBJ whole genome shotgun (WGS) entry which is preliminary data.</text>
</comment>
<dbReference type="OrthoDB" id="2505966at2759"/>
<dbReference type="Gene3D" id="3.40.30.10">
    <property type="entry name" value="Glutaredoxin"/>
    <property type="match status" value="1"/>
</dbReference>
<dbReference type="VEuPathDB" id="FungiDB:VP01_61g9"/>
<feature type="region of interest" description="Disordered" evidence="1">
    <location>
        <begin position="128"/>
        <end position="147"/>
    </location>
</feature>
<dbReference type="Proteomes" id="UP000037035">
    <property type="component" value="Unassembled WGS sequence"/>
</dbReference>
<name>A0A0L6UGP7_9BASI</name>
<reference evidence="2 3" key="1">
    <citation type="submission" date="2015-08" db="EMBL/GenBank/DDBJ databases">
        <title>Next Generation Sequencing and Analysis of the Genome of Puccinia sorghi L Schw, the Causal Agent of Maize Common Rust.</title>
        <authorList>
            <person name="Rochi L."/>
            <person name="Burguener G."/>
            <person name="Darino M."/>
            <person name="Turjanski A."/>
            <person name="Kreff E."/>
            <person name="Dieguez M.J."/>
            <person name="Sacco F."/>
        </authorList>
    </citation>
    <scope>NUCLEOTIDE SEQUENCE [LARGE SCALE GENOMIC DNA]</scope>
    <source>
        <strain evidence="2 3">RO10H11247</strain>
    </source>
</reference>
<sequence>MSMYNLIKTAGRSSRLDVEHQPMQSVASLSIEGESLSLSVVIEPARKQSLRLSFVEPYPTELSTNAHRRFESEDSIESQQGYTLYSQESLASSSNMSHVQFEGETLGGLSTRPDYRINSHISLSNCYTNSRDIQPTSRGAQDSTESQLDPYLDKQVIALPRPQYVVPSRSKLTIPAGLELMDIRGNRFSPVSDSDLSSNETNFSKQHSVPKIQITSLGIVRNSMASTIGAPTSVGILDLFPAPPPTRAQRGHFDQDEKDDCFADWLQQVQERFISRQASLTKNQAKLEFKHLILRSSNTEVLNQGISSINISPAPFTIPSFDFATYHGLTNDMRSSNFLQPESMRPASFCKIKTVGEETIDFCQQPEFSAEEELQAREQLMKGTKLQAAQLCSVRDEQGRKTLFKDVIRHRQTFVIFLRFFWCAKCQDYVRSISKFFEPGSEARKQLDDSNSTVVFIGTGSWRMISSYRTMLGCSFDFYSDTTTTSKLFRKMGMNRILLGGSSDSATLHKTLTIWQTMIESAKSIPKLSLHYPGSFTQLGGEFCFQNLSADYTAPTTPATTPKYSLNRNLSMIKNFSLKTSKSSVDNSGAAPRMEALPSDPFRRSFIDKQAEKTSLSVVKCIYANRMKSSSSHGNFHALFKSAGVQYAEPLTSGAVTIHQIESSYVMKE</sequence>
<dbReference type="AlphaFoldDB" id="A0A0L6UGP7"/>
<protein>
    <submittedName>
        <fullName evidence="2">Uncharacterized protein</fullName>
    </submittedName>
</protein>
<evidence type="ECO:0000313" key="2">
    <source>
        <dbReference type="EMBL" id="KNZ47721.1"/>
    </source>
</evidence>
<gene>
    <name evidence="2" type="ORF">VP01_61g9</name>
</gene>
<keyword evidence="3" id="KW-1185">Reference proteome</keyword>
<accession>A0A0L6UGP7</accession>
<dbReference type="Pfam" id="PF13911">
    <property type="entry name" value="AhpC-TSA_2"/>
    <property type="match status" value="1"/>
</dbReference>
<evidence type="ECO:0000256" key="1">
    <source>
        <dbReference type="SAM" id="MobiDB-lite"/>
    </source>
</evidence>
<dbReference type="STRING" id="27349.A0A0L6UGP7"/>
<evidence type="ECO:0000313" key="3">
    <source>
        <dbReference type="Proteomes" id="UP000037035"/>
    </source>
</evidence>
<proteinExistence type="predicted"/>
<dbReference type="EMBL" id="LAVV01011497">
    <property type="protein sequence ID" value="KNZ47721.1"/>
    <property type="molecule type" value="Genomic_DNA"/>
</dbReference>
<dbReference type="InterPro" id="IPR032801">
    <property type="entry name" value="PXL2A/B/C"/>
</dbReference>
<organism evidence="2 3">
    <name type="scientific">Puccinia sorghi</name>
    <dbReference type="NCBI Taxonomy" id="27349"/>
    <lineage>
        <taxon>Eukaryota</taxon>
        <taxon>Fungi</taxon>
        <taxon>Dikarya</taxon>
        <taxon>Basidiomycota</taxon>
        <taxon>Pucciniomycotina</taxon>
        <taxon>Pucciniomycetes</taxon>
        <taxon>Pucciniales</taxon>
        <taxon>Pucciniaceae</taxon>
        <taxon>Puccinia</taxon>
    </lineage>
</organism>